<organism evidence="1 2">
    <name type="scientific">Tamlana crocina</name>
    <dbReference type="NCBI Taxonomy" id="393006"/>
    <lineage>
        <taxon>Bacteria</taxon>
        <taxon>Pseudomonadati</taxon>
        <taxon>Bacteroidota</taxon>
        <taxon>Flavobacteriia</taxon>
        <taxon>Flavobacteriales</taxon>
        <taxon>Flavobacteriaceae</taxon>
        <taxon>Tamlana</taxon>
    </lineage>
</organism>
<reference evidence="1 2" key="1">
    <citation type="submission" date="2020-03" db="EMBL/GenBank/DDBJ databases">
        <title>Tamlana sp. nov, isolated from XXX.</title>
        <authorList>
            <person name="Cao W.R."/>
        </authorList>
    </citation>
    <scope>NUCLEOTIDE SEQUENCE [LARGE SCALE GENOMIC DNA]</scope>
    <source>
        <strain evidence="1 2">HST1-43</strain>
    </source>
</reference>
<dbReference type="Proteomes" id="UP000760545">
    <property type="component" value="Unassembled WGS sequence"/>
</dbReference>
<protein>
    <submittedName>
        <fullName evidence="1">Uncharacterized protein</fullName>
    </submittedName>
</protein>
<gene>
    <name evidence="1" type="ORF">HC176_14575</name>
</gene>
<dbReference type="EMBL" id="JAAVJS010000026">
    <property type="protein sequence ID" value="NJX16713.1"/>
    <property type="molecule type" value="Genomic_DNA"/>
</dbReference>
<accession>A0ABX1DI75</accession>
<evidence type="ECO:0000313" key="2">
    <source>
        <dbReference type="Proteomes" id="UP000760545"/>
    </source>
</evidence>
<keyword evidence="2" id="KW-1185">Reference proteome</keyword>
<evidence type="ECO:0000313" key="1">
    <source>
        <dbReference type="EMBL" id="NJX16713.1"/>
    </source>
</evidence>
<name>A0ABX1DI75_9FLAO</name>
<comment type="caution">
    <text evidence="1">The sequence shown here is derived from an EMBL/GenBank/DDBJ whole genome shotgun (WGS) entry which is preliminary data.</text>
</comment>
<feature type="non-terminal residue" evidence="1">
    <location>
        <position position="136"/>
    </location>
</feature>
<sequence length="136" mass="15698">MGVQKSKVDDILLFKEKPLLVVLAKEGGELEKNNFNTYFKEAVNNIWKISPSIEFVSPDTYIDLRDNEDRNKKYAYLDFIVMGITGNAPGNSFIVGHTDKRVSPHYTTMYTENNKYTYADLFFYLTILHNDLNDAI</sequence>
<proteinExistence type="predicted"/>